<evidence type="ECO:0000259" key="4">
    <source>
        <dbReference type="Pfam" id="PF16911"/>
    </source>
</evidence>
<keyword evidence="6" id="KW-1185">Reference proteome</keyword>
<dbReference type="PANTHER" id="PTHR34375:SF2">
    <property type="entry name" value="GATA ZINC FINGER PROTEIN"/>
    <property type="match status" value="1"/>
</dbReference>
<evidence type="ECO:0000256" key="3">
    <source>
        <dbReference type="SAM" id="MobiDB-lite"/>
    </source>
</evidence>
<dbReference type="Gene3D" id="3.30.559.10">
    <property type="entry name" value="Chloramphenicol acetyltransferase-like domain"/>
    <property type="match status" value="1"/>
</dbReference>
<dbReference type="Gene3D" id="3.30.559.30">
    <property type="entry name" value="Nonribosomal peptide synthetase, condensation domain"/>
    <property type="match status" value="1"/>
</dbReference>
<keyword evidence="2" id="KW-0012">Acyltransferase</keyword>
<evidence type="ECO:0000313" key="5">
    <source>
        <dbReference type="EMBL" id="RAL44601.1"/>
    </source>
</evidence>
<dbReference type="EMBL" id="NQVE01000142">
    <property type="protein sequence ID" value="RAL44601.1"/>
    <property type="molecule type" value="Genomic_DNA"/>
</dbReference>
<dbReference type="InterPro" id="IPR023213">
    <property type="entry name" value="CAT-like_dom_sf"/>
</dbReference>
<dbReference type="SUPFAM" id="SSF52777">
    <property type="entry name" value="CoA-dependent acyltransferases"/>
    <property type="match status" value="2"/>
</dbReference>
<evidence type="ECO:0000256" key="2">
    <source>
        <dbReference type="ARBA" id="ARBA00023315"/>
    </source>
</evidence>
<gene>
    <name evidence="5" type="ORF">DM860_003360</name>
</gene>
<feature type="region of interest" description="Disordered" evidence="3">
    <location>
        <begin position="1"/>
        <end position="20"/>
    </location>
</feature>
<dbReference type="Proteomes" id="UP000249390">
    <property type="component" value="Unassembled WGS sequence"/>
</dbReference>
<dbReference type="GO" id="GO:0016746">
    <property type="term" value="F:acyltransferase activity"/>
    <property type="evidence" value="ECO:0007669"/>
    <property type="project" value="UniProtKB-KW"/>
</dbReference>
<dbReference type="Pfam" id="PF16911">
    <property type="entry name" value="PapA_C"/>
    <property type="match status" value="1"/>
</dbReference>
<proteinExistence type="predicted"/>
<dbReference type="InterPro" id="IPR031641">
    <property type="entry name" value="PapA_C"/>
</dbReference>
<evidence type="ECO:0000313" key="6">
    <source>
        <dbReference type="Proteomes" id="UP000249390"/>
    </source>
</evidence>
<sequence length="477" mass="52630">MAEDAAAAAQPKSRPVAGTERSWCKAVPGGTGITVLALLLSKPVDIPLLQNALRKLQMSHPILNSQLRYKSGAGNSYSYVTPPAPRITIEPFDRNSTAEILRDLHDSSISQFHLILEHELNRNAWLDPETDADTFFASLYELDGGRRVLALRFHTSVCDRSTAASVLPELLHLLAGEGECDGEREVGFGIEDCIPKGKAKKAFWARGLDMLGYSLNSFRLSNIAFQDTHSPRSSRVARMKLGKQETGRVLDGCKTRGVKLCGVLAAAGLIAARSSKHVSESHSEKYCVVTLIDCRSLLDPQLNSNHAGFYHSAVLNTHDVRGREDIWELSKRTYTTFANAKDNGKHFTDIADMNFLMGKALENPGLTPHSSMRTSFISVFEDPIVSDHQSTASLVDQVGLEDFISCSSVHGIGPSIAVFHTIRDGELDCAFVYPSPLHSRQQMQGLVDEMKRTLVECWRLWSTETETGDGDETKWTR</sequence>
<accession>A0A328DKA4</accession>
<feature type="domain" description="Phthiocerol/phthiodiolone dimycocerosyl transferase C-terminal" evidence="4">
    <location>
        <begin position="232"/>
        <end position="345"/>
    </location>
</feature>
<dbReference type="AlphaFoldDB" id="A0A328DKA4"/>
<comment type="caution">
    <text evidence="5">The sequence shown here is derived from an EMBL/GenBank/DDBJ whole genome shotgun (WGS) entry which is preliminary data.</text>
</comment>
<evidence type="ECO:0000256" key="1">
    <source>
        <dbReference type="ARBA" id="ARBA00022679"/>
    </source>
</evidence>
<protein>
    <recommendedName>
        <fullName evidence="4">Phthiocerol/phthiodiolone dimycocerosyl transferase C-terminal domain-containing protein</fullName>
    </recommendedName>
</protein>
<name>A0A328DKA4_9ASTE</name>
<reference evidence="5 6" key="1">
    <citation type="submission" date="2018-06" db="EMBL/GenBank/DDBJ databases">
        <title>The Genome of Cuscuta australis (Dodder) Provides Insight into the Evolution of Plant Parasitism.</title>
        <authorList>
            <person name="Liu H."/>
        </authorList>
    </citation>
    <scope>NUCLEOTIDE SEQUENCE [LARGE SCALE GENOMIC DNA]</scope>
    <source>
        <strain evidence="6">cv. Yunnan</strain>
        <tissue evidence="5">Vines</tissue>
    </source>
</reference>
<dbReference type="PANTHER" id="PTHR34375">
    <property type="entry name" value="GATA ZINC FINGER PROTEIN-RELATED"/>
    <property type="match status" value="1"/>
</dbReference>
<keyword evidence="1" id="KW-0808">Transferase</keyword>
<organism evidence="5 6">
    <name type="scientific">Cuscuta australis</name>
    <dbReference type="NCBI Taxonomy" id="267555"/>
    <lineage>
        <taxon>Eukaryota</taxon>
        <taxon>Viridiplantae</taxon>
        <taxon>Streptophyta</taxon>
        <taxon>Embryophyta</taxon>
        <taxon>Tracheophyta</taxon>
        <taxon>Spermatophyta</taxon>
        <taxon>Magnoliopsida</taxon>
        <taxon>eudicotyledons</taxon>
        <taxon>Gunneridae</taxon>
        <taxon>Pentapetalae</taxon>
        <taxon>asterids</taxon>
        <taxon>lamiids</taxon>
        <taxon>Solanales</taxon>
        <taxon>Convolvulaceae</taxon>
        <taxon>Cuscuteae</taxon>
        <taxon>Cuscuta</taxon>
        <taxon>Cuscuta subgen. Grammica</taxon>
        <taxon>Cuscuta sect. Cleistogrammica</taxon>
    </lineage>
</organism>